<reference evidence="3" key="1">
    <citation type="submission" date="2017-08" db="EMBL/GenBank/DDBJ databases">
        <authorList>
            <person name="Polle J.E."/>
            <person name="Barry K."/>
            <person name="Cushman J."/>
            <person name="Schmutz J."/>
            <person name="Tran D."/>
            <person name="Hathwaick L.T."/>
            <person name="Yim W.C."/>
            <person name="Jenkins J."/>
            <person name="Mckie-Krisberg Z.M."/>
            <person name="Prochnik S."/>
            <person name="Lindquist E."/>
            <person name="Dockter R.B."/>
            <person name="Adam C."/>
            <person name="Molina H."/>
            <person name="Bunkerborg J."/>
            <person name="Jin E."/>
            <person name="Buchheim M."/>
            <person name="Magnuson J."/>
        </authorList>
    </citation>
    <scope>NUCLEOTIDE SEQUENCE</scope>
    <source>
        <strain evidence="3">CCAP 19/18</strain>
    </source>
</reference>
<dbReference type="SUPFAM" id="SSF53300">
    <property type="entry name" value="vWA-like"/>
    <property type="match status" value="1"/>
</dbReference>
<dbReference type="PANTHER" id="PTHR45751:SF11">
    <property type="entry name" value="COPINE FAMILY PROTEIN 2"/>
    <property type="match status" value="1"/>
</dbReference>
<sequence>MASHVQTGLGLVLRAVVELTFVNLCWQSAELMPARCRVYGKPCVPCADWTWLGSGSRGLGRPSIASADKVESWLGLVGSADKVKSWLGLIGSADCYSRKLVGPTSFAPAIYQAMRIVAAKGNQYHILLLVADGQVTRPTDMKKGQLSRQEKETIDAIVSARQARDNLPLSIIMVGVGDGPWEVMRDFDDALPARRFDNFQFVNFTEILQQRWTDYTHMEARFALRALMEIPEQYKKLSLMGSPINDNLQRLISKIPPPLDPPAPAKW</sequence>
<dbReference type="Pfam" id="PF07002">
    <property type="entry name" value="Copine"/>
    <property type="match status" value="1"/>
</dbReference>
<gene>
    <name evidence="3" type="ORF">DUNSADRAFT_4204</name>
</gene>
<proteinExistence type="predicted"/>
<evidence type="ECO:0000313" key="3">
    <source>
        <dbReference type="EMBL" id="KAF5837568.1"/>
    </source>
</evidence>
<protein>
    <submittedName>
        <fullName evidence="3">Copine-domain-containing protein</fullName>
    </submittedName>
</protein>
<dbReference type="InterPro" id="IPR010734">
    <property type="entry name" value="Copine_C"/>
</dbReference>
<feature type="domain" description="Copine C-terminal" evidence="2">
    <location>
        <begin position="99"/>
        <end position="237"/>
    </location>
</feature>
<feature type="chain" id="PRO_5045159921" evidence="1">
    <location>
        <begin position="28"/>
        <end position="267"/>
    </location>
</feature>
<organism evidence="3 4">
    <name type="scientific">Dunaliella salina</name>
    <name type="common">Green alga</name>
    <name type="synonym">Protococcus salinus</name>
    <dbReference type="NCBI Taxonomy" id="3046"/>
    <lineage>
        <taxon>Eukaryota</taxon>
        <taxon>Viridiplantae</taxon>
        <taxon>Chlorophyta</taxon>
        <taxon>core chlorophytes</taxon>
        <taxon>Chlorophyceae</taxon>
        <taxon>CS clade</taxon>
        <taxon>Chlamydomonadales</taxon>
        <taxon>Dunaliellaceae</taxon>
        <taxon>Dunaliella</taxon>
    </lineage>
</organism>
<accession>A0ABQ7GSN7</accession>
<evidence type="ECO:0000259" key="2">
    <source>
        <dbReference type="Pfam" id="PF07002"/>
    </source>
</evidence>
<dbReference type="InterPro" id="IPR036465">
    <property type="entry name" value="vWFA_dom_sf"/>
</dbReference>
<evidence type="ECO:0000313" key="4">
    <source>
        <dbReference type="Proteomes" id="UP000815325"/>
    </source>
</evidence>
<evidence type="ECO:0000256" key="1">
    <source>
        <dbReference type="SAM" id="SignalP"/>
    </source>
</evidence>
<feature type="signal peptide" evidence="1">
    <location>
        <begin position="1"/>
        <end position="27"/>
    </location>
</feature>
<name>A0ABQ7GSN7_DUNSA</name>
<dbReference type="InterPro" id="IPR052079">
    <property type="entry name" value="E3_ligase/Copine_domain"/>
</dbReference>
<comment type="caution">
    <text evidence="3">The sequence shown here is derived from an EMBL/GenBank/DDBJ whole genome shotgun (WGS) entry which is preliminary data.</text>
</comment>
<dbReference type="Proteomes" id="UP000815325">
    <property type="component" value="Unassembled WGS sequence"/>
</dbReference>
<keyword evidence="1" id="KW-0732">Signal</keyword>
<dbReference type="EMBL" id="MU069611">
    <property type="protein sequence ID" value="KAF5837568.1"/>
    <property type="molecule type" value="Genomic_DNA"/>
</dbReference>
<keyword evidence="4" id="KW-1185">Reference proteome</keyword>
<dbReference type="PANTHER" id="PTHR45751">
    <property type="entry name" value="COPINE FAMILY PROTEIN 1"/>
    <property type="match status" value="1"/>
</dbReference>